<dbReference type="GO" id="GO:0003677">
    <property type="term" value="F:DNA binding"/>
    <property type="evidence" value="ECO:0007669"/>
    <property type="project" value="UniProtKB-KW"/>
</dbReference>
<dbReference type="STRING" id="1545044.SAMN05444276_10850"/>
<evidence type="ECO:0000256" key="3">
    <source>
        <dbReference type="ARBA" id="ARBA00023125"/>
    </source>
</evidence>
<dbReference type="EMBL" id="FNNA01000008">
    <property type="protein sequence ID" value="SDX51802.1"/>
    <property type="molecule type" value="Genomic_DNA"/>
</dbReference>
<evidence type="ECO:0000256" key="2">
    <source>
        <dbReference type="ARBA" id="ARBA00022747"/>
    </source>
</evidence>
<dbReference type="InterPro" id="IPR000055">
    <property type="entry name" value="Restrct_endonuc_typeI_TRD"/>
</dbReference>
<name>A0A1H3CC91_9RHOB</name>
<keyword evidence="3" id="KW-0238">DNA-binding</keyword>
<feature type="coiled-coil region" evidence="4">
    <location>
        <begin position="278"/>
        <end position="305"/>
    </location>
</feature>
<dbReference type="GO" id="GO:0009307">
    <property type="term" value="P:DNA restriction-modification system"/>
    <property type="evidence" value="ECO:0007669"/>
    <property type="project" value="UniProtKB-KW"/>
</dbReference>
<sequence length="350" mass="38347">MFDEIDKGVESLQTARTTLGLHRQSLLKSAFEGRLTADWRAKNADILEAPENLLARIQAERDTRYKAALDAWQDALAKWRADGEKGKKPAKPKRPKDFIGSAKIPSGATVPVPAEWLIPAMSDLGQTTGGLTKNQKRNALPLKAKYLRVANVYSNRLELDEIMEIGVTEEELLKTSLIAGDLLFVEGNGSIEQIGRVAIWDGSIPNMTHQNHLIRFSSDGILSSRFALYFMMSPVGRKLIEAQASSTSGLHTLSISKIEGLPVPVCSPAEQTEIVRILDEKLEAADALEAEIDAALTRANALRQSILKKAFSGQLVPQDPDDEPAPALLERIKTDRAKAPCAKKRKTAHA</sequence>
<keyword evidence="2" id="KW-0680">Restriction system</keyword>
<dbReference type="InterPro" id="IPR044946">
    <property type="entry name" value="Restrct_endonuc_typeI_TRD_sf"/>
</dbReference>
<evidence type="ECO:0000256" key="1">
    <source>
        <dbReference type="ARBA" id="ARBA00010923"/>
    </source>
</evidence>
<reference evidence="8" key="1">
    <citation type="submission" date="2016-10" db="EMBL/GenBank/DDBJ databases">
        <authorList>
            <person name="Varghese N."/>
            <person name="Submissions S."/>
        </authorList>
    </citation>
    <scope>NUCLEOTIDE SEQUENCE [LARGE SCALE GENOMIC DNA]</scope>
    <source>
        <strain evidence="8">DSM 29303</strain>
    </source>
</reference>
<keyword evidence="4" id="KW-0175">Coiled coil</keyword>
<gene>
    <name evidence="7" type="ORF">SAMN05444276_10850</name>
</gene>
<evidence type="ECO:0000256" key="5">
    <source>
        <dbReference type="SAM" id="MobiDB-lite"/>
    </source>
</evidence>
<evidence type="ECO:0000256" key="4">
    <source>
        <dbReference type="SAM" id="Coils"/>
    </source>
</evidence>
<dbReference type="InterPro" id="IPR051212">
    <property type="entry name" value="Type-I_RE_S_subunit"/>
</dbReference>
<organism evidence="7 8">
    <name type="scientific">Paracoccus sanguinis</name>
    <dbReference type="NCBI Taxonomy" id="1545044"/>
    <lineage>
        <taxon>Bacteria</taxon>
        <taxon>Pseudomonadati</taxon>
        <taxon>Pseudomonadota</taxon>
        <taxon>Alphaproteobacteria</taxon>
        <taxon>Rhodobacterales</taxon>
        <taxon>Paracoccaceae</taxon>
        <taxon>Paracoccus</taxon>
    </lineage>
</organism>
<keyword evidence="8" id="KW-1185">Reference proteome</keyword>
<comment type="similarity">
    <text evidence="1">Belongs to the type-I restriction system S methylase family.</text>
</comment>
<evidence type="ECO:0000313" key="8">
    <source>
        <dbReference type="Proteomes" id="UP000182944"/>
    </source>
</evidence>
<feature type="region of interest" description="Disordered" evidence="5">
    <location>
        <begin position="81"/>
        <end position="104"/>
    </location>
</feature>
<dbReference type="AlphaFoldDB" id="A0A1H3CC91"/>
<dbReference type="Proteomes" id="UP000182944">
    <property type="component" value="Unassembled WGS sequence"/>
</dbReference>
<feature type="domain" description="Type I restriction modification DNA specificity" evidence="6">
    <location>
        <begin position="115"/>
        <end position="297"/>
    </location>
</feature>
<accession>A0A1H3CC91</accession>
<protein>
    <submittedName>
        <fullName evidence="7">Type I restriction enzyme, S subunit</fullName>
    </submittedName>
</protein>
<evidence type="ECO:0000313" key="7">
    <source>
        <dbReference type="EMBL" id="SDX51802.1"/>
    </source>
</evidence>
<dbReference type="PANTHER" id="PTHR43140:SF1">
    <property type="entry name" value="TYPE I RESTRICTION ENZYME ECOKI SPECIFICITY SUBUNIT"/>
    <property type="match status" value="1"/>
</dbReference>
<dbReference type="Gene3D" id="3.90.220.20">
    <property type="entry name" value="DNA methylase specificity domains"/>
    <property type="match status" value="1"/>
</dbReference>
<dbReference type="PANTHER" id="PTHR43140">
    <property type="entry name" value="TYPE-1 RESTRICTION ENZYME ECOKI SPECIFICITY PROTEIN"/>
    <property type="match status" value="1"/>
</dbReference>
<proteinExistence type="inferred from homology"/>
<dbReference type="Pfam" id="PF01420">
    <property type="entry name" value="Methylase_S"/>
    <property type="match status" value="1"/>
</dbReference>
<dbReference type="SUPFAM" id="SSF116734">
    <property type="entry name" value="DNA methylase specificity domain"/>
    <property type="match status" value="1"/>
</dbReference>
<evidence type="ECO:0000259" key="6">
    <source>
        <dbReference type="Pfam" id="PF01420"/>
    </source>
</evidence>
<dbReference type="CDD" id="cd17253">
    <property type="entry name" value="RMtype1_S_Eco933I-TRD2-CR2_like"/>
    <property type="match status" value="1"/>
</dbReference>